<dbReference type="SUPFAM" id="SSF52540">
    <property type="entry name" value="P-loop containing nucleoside triphosphate hydrolases"/>
    <property type="match status" value="1"/>
</dbReference>
<dbReference type="CDD" id="cd00267">
    <property type="entry name" value="ABC_ATPase"/>
    <property type="match status" value="1"/>
</dbReference>
<dbReference type="PANTHER" id="PTHR43581">
    <property type="entry name" value="ATP/GTP PHOSPHATASE"/>
    <property type="match status" value="1"/>
</dbReference>
<organism evidence="2">
    <name type="scientific">marine sediment metagenome</name>
    <dbReference type="NCBI Taxonomy" id="412755"/>
    <lineage>
        <taxon>unclassified sequences</taxon>
        <taxon>metagenomes</taxon>
        <taxon>ecological metagenomes</taxon>
    </lineage>
</organism>
<dbReference type="AlphaFoldDB" id="A0A0F9M8K2"/>
<dbReference type="EMBL" id="LAZR01009376">
    <property type="protein sequence ID" value="KKM72980.1"/>
    <property type="molecule type" value="Genomic_DNA"/>
</dbReference>
<gene>
    <name evidence="2" type="ORF">LCGC14_1415100</name>
</gene>
<protein>
    <recommendedName>
        <fullName evidence="1">ATPase AAA-type core domain-containing protein</fullName>
    </recommendedName>
</protein>
<comment type="caution">
    <text evidence="2">The sequence shown here is derived from an EMBL/GenBank/DDBJ whole genome shotgun (WGS) entry which is preliminary data.</text>
</comment>
<evidence type="ECO:0000313" key="2">
    <source>
        <dbReference type="EMBL" id="KKM72980.1"/>
    </source>
</evidence>
<dbReference type="Pfam" id="PF13304">
    <property type="entry name" value="AAA_21"/>
    <property type="match status" value="1"/>
</dbReference>
<feature type="domain" description="ATPase AAA-type core" evidence="1">
    <location>
        <begin position="96"/>
        <end position="163"/>
    </location>
</feature>
<dbReference type="GO" id="GO:0005524">
    <property type="term" value="F:ATP binding"/>
    <property type="evidence" value="ECO:0007669"/>
    <property type="project" value="InterPro"/>
</dbReference>
<accession>A0A0F9M8K2</accession>
<name>A0A0F9M8K2_9ZZZZ</name>
<dbReference type="Gene3D" id="3.40.50.300">
    <property type="entry name" value="P-loop containing nucleotide triphosphate hydrolases"/>
    <property type="match status" value="2"/>
</dbReference>
<dbReference type="PANTHER" id="PTHR43581:SF4">
    <property type="entry name" value="ATP_GTP PHOSPHATASE"/>
    <property type="match status" value="1"/>
</dbReference>
<proteinExistence type="predicted"/>
<dbReference type="InterPro" id="IPR003959">
    <property type="entry name" value="ATPase_AAA_core"/>
</dbReference>
<evidence type="ECO:0000259" key="1">
    <source>
        <dbReference type="Pfam" id="PF13304"/>
    </source>
</evidence>
<dbReference type="InterPro" id="IPR051396">
    <property type="entry name" value="Bact_Antivir_Def_Nuclease"/>
</dbReference>
<dbReference type="InterPro" id="IPR027417">
    <property type="entry name" value="P-loop_NTPase"/>
</dbReference>
<sequence>MIYLKEIEMTKKFRCFRKGNKFTFTEPVTLLVGDQGVGKSSLLNLIDGVNIHKSIKASRTLVINILKGNGFVFFDSEKMNPRQTALNNSTVGFQVASHFASHGESLLPIIEQLFERQKNTLILIDEPETALSVRSQYLLVELIKKAVKKKNQIILATHSVIFMEEIGTVFNVKTRKYQDTDKYLKWEKKQIKGSIK</sequence>
<reference evidence="2" key="1">
    <citation type="journal article" date="2015" name="Nature">
        <title>Complex archaea that bridge the gap between prokaryotes and eukaryotes.</title>
        <authorList>
            <person name="Spang A."/>
            <person name="Saw J.H."/>
            <person name="Jorgensen S.L."/>
            <person name="Zaremba-Niedzwiedzka K."/>
            <person name="Martijn J."/>
            <person name="Lind A.E."/>
            <person name="van Eijk R."/>
            <person name="Schleper C."/>
            <person name="Guy L."/>
            <person name="Ettema T.J."/>
        </authorList>
    </citation>
    <scope>NUCLEOTIDE SEQUENCE</scope>
</reference>
<dbReference type="GO" id="GO:0016887">
    <property type="term" value="F:ATP hydrolysis activity"/>
    <property type="evidence" value="ECO:0007669"/>
    <property type="project" value="InterPro"/>
</dbReference>